<dbReference type="EMBL" id="JAWRVG010000075">
    <property type="protein sequence ID" value="KAK4061102.1"/>
    <property type="molecule type" value="Genomic_DNA"/>
</dbReference>
<feature type="compositionally biased region" description="Basic and acidic residues" evidence="1">
    <location>
        <begin position="78"/>
        <end position="90"/>
    </location>
</feature>
<gene>
    <name evidence="2" type="ORF">Triagg1_10529</name>
</gene>
<organism evidence="2 3">
    <name type="scientific">Trichoderma aggressivum f. europaeum</name>
    <dbReference type="NCBI Taxonomy" id="173218"/>
    <lineage>
        <taxon>Eukaryota</taxon>
        <taxon>Fungi</taxon>
        <taxon>Dikarya</taxon>
        <taxon>Ascomycota</taxon>
        <taxon>Pezizomycotina</taxon>
        <taxon>Sordariomycetes</taxon>
        <taxon>Hypocreomycetidae</taxon>
        <taxon>Hypocreales</taxon>
        <taxon>Hypocreaceae</taxon>
        <taxon>Trichoderma</taxon>
    </lineage>
</organism>
<evidence type="ECO:0000313" key="2">
    <source>
        <dbReference type="EMBL" id="KAK4061102.1"/>
    </source>
</evidence>
<evidence type="ECO:0000256" key="1">
    <source>
        <dbReference type="SAM" id="MobiDB-lite"/>
    </source>
</evidence>
<feature type="region of interest" description="Disordered" evidence="1">
    <location>
        <begin position="1"/>
        <end position="137"/>
    </location>
</feature>
<evidence type="ECO:0000313" key="3">
    <source>
        <dbReference type="Proteomes" id="UP001273209"/>
    </source>
</evidence>
<accession>A0AAE1LV20</accession>
<comment type="caution">
    <text evidence="2">The sequence shown here is derived from an EMBL/GenBank/DDBJ whole genome shotgun (WGS) entry which is preliminary data.</text>
</comment>
<keyword evidence="3" id="KW-1185">Reference proteome</keyword>
<dbReference type="Proteomes" id="UP001273209">
    <property type="component" value="Unassembled WGS sequence"/>
</dbReference>
<feature type="compositionally biased region" description="Basic and acidic residues" evidence="1">
    <location>
        <begin position="1"/>
        <end position="13"/>
    </location>
</feature>
<dbReference type="RefSeq" id="XP_062750561.1">
    <property type="nucleotide sequence ID" value="XM_062894611.1"/>
</dbReference>
<protein>
    <submittedName>
        <fullName evidence="2">Uncharacterized protein</fullName>
    </submittedName>
</protein>
<reference evidence="2" key="1">
    <citation type="submission" date="2023-11" db="EMBL/GenBank/DDBJ databases">
        <title>The genome sequences of three competitors of mushroom-forming fungi.</title>
        <authorList>
            <person name="Beijen E."/>
            <person name="Ohm R.A."/>
        </authorList>
    </citation>
    <scope>NUCLEOTIDE SEQUENCE</scope>
    <source>
        <strain evidence="2">CBS 100526</strain>
    </source>
</reference>
<dbReference type="AlphaFoldDB" id="A0AAE1LV20"/>
<proteinExistence type="predicted"/>
<dbReference type="GeneID" id="87914515"/>
<name>A0AAE1LV20_9HYPO</name>
<feature type="compositionally biased region" description="Polar residues" evidence="1">
    <location>
        <begin position="98"/>
        <end position="117"/>
    </location>
</feature>
<sequence length="137" mass="15230">MSWSDYTREEAEQSKTPIKDSPIPKGLIRGRFDNAVYDSTSRPMKPKREYHHLLPDLNLDNIVQKTSPDVTKGMGFTNEKRKKEERKKEPPPAPPPSINSESGAYSNEPTGSASLNVSEMALHKTVSQEDSCQEGAG</sequence>